<feature type="domain" description="Tyrosinase copper-binding" evidence="2">
    <location>
        <begin position="136"/>
        <end position="153"/>
    </location>
</feature>
<accession>A0A8H6VDP8</accession>
<dbReference type="EMBL" id="JABCIY010000246">
    <property type="protein sequence ID" value="KAF7186792.1"/>
    <property type="molecule type" value="Genomic_DNA"/>
</dbReference>
<feature type="domain" description="Tyrosinase copper-binding" evidence="3">
    <location>
        <begin position="293"/>
        <end position="304"/>
    </location>
</feature>
<dbReference type="PROSITE" id="PS00497">
    <property type="entry name" value="TYROSINASE_1"/>
    <property type="match status" value="1"/>
</dbReference>
<dbReference type="GO" id="GO:0046872">
    <property type="term" value="F:metal ion binding"/>
    <property type="evidence" value="ECO:0007669"/>
    <property type="project" value="UniProtKB-KW"/>
</dbReference>
<reference evidence="4" key="1">
    <citation type="submission" date="2020-04" db="EMBL/GenBank/DDBJ databases">
        <title>Draft genome resource of the tomato pathogen Pseudocercospora fuligena.</title>
        <authorList>
            <person name="Zaccaron A."/>
        </authorList>
    </citation>
    <scope>NUCLEOTIDE SEQUENCE</scope>
    <source>
        <strain evidence="4">PF001</strain>
    </source>
</reference>
<evidence type="ECO:0000259" key="2">
    <source>
        <dbReference type="PROSITE" id="PS00497"/>
    </source>
</evidence>
<evidence type="ECO:0000313" key="4">
    <source>
        <dbReference type="EMBL" id="KAF7186792.1"/>
    </source>
</evidence>
<dbReference type="InterPro" id="IPR050316">
    <property type="entry name" value="Tyrosinase/Hemocyanin"/>
</dbReference>
<proteinExistence type="predicted"/>
<protein>
    <submittedName>
        <fullName evidence="4">Tyrosinase ustQ</fullName>
    </submittedName>
</protein>
<organism evidence="4 5">
    <name type="scientific">Pseudocercospora fuligena</name>
    <dbReference type="NCBI Taxonomy" id="685502"/>
    <lineage>
        <taxon>Eukaryota</taxon>
        <taxon>Fungi</taxon>
        <taxon>Dikarya</taxon>
        <taxon>Ascomycota</taxon>
        <taxon>Pezizomycotina</taxon>
        <taxon>Dothideomycetes</taxon>
        <taxon>Dothideomycetidae</taxon>
        <taxon>Mycosphaerellales</taxon>
        <taxon>Mycosphaerellaceae</taxon>
        <taxon>Pseudocercospora</taxon>
    </lineage>
</organism>
<comment type="caution">
    <text evidence="4">The sequence shown here is derived from an EMBL/GenBank/DDBJ whole genome shotgun (WGS) entry which is preliminary data.</text>
</comment>
<dbReference type="PANTHER" id="PTHR11474:SF127">
    <property type="entry name" value="TYROSINASE COPPER-BINDING DOMAIN-CONTAINING PROTEIN"/>
    <property type="match status" value="1"/>
</dbReference>
<evidence type="ECO:0000313" key="5">
    <source>
        <dbReference type="Proteomes" id="UP000660729"/>
    </source>
</evidence>
<dbReference type="InterPro" id="IPR008922">
    <property type="entry name" value="Di-copper_centre_dom_sf"/>
</dbReference>
<evidence type="ECO:0000259" key="3">
    <source>
        <dbReference type="PROSITE" id="PS00498"/>
    </source>
</evidence>
<keyword evidence="1" id="KW-0479">Metal-binding</keyword>
<sequence length="367" mass="42555">MIRVWQHSKPWRYLPLDAITLGHAEDEFGLHHSDASTFRREAADWRKLVLTFLILGTLAFEISQRLLLLPAQSLRHSNACINPAVRQEWRALTANERDDFVRSVNCLSKTPSQWTHNGSINDDFAYLHATIGSWCHRSASFLPWHRWTLHQWEKTMRHHCAFTGHVPYWDWTLDWMDLANSSIWDPDSGFGGNGNPSGEITVGNGTCVEDGPFAHLLPIMYNHTYITHCLSRGFSGADTPRKIDGHWYSPEAIGRIMRQESYEDFKWDVEFRLHNTMHPSIGGDFLALTAANDPLFFLHHAQLDHLWWRWQQRKPESRLKAYAGRHLFNSTDYNANLQDMLLYGGFVEDVPVWRAMDAGSEELCYTY</sequence>
<gene>
    <name evidence="4" type="ORF">HII31_11889</name>
</gene>
<dbReference type="PANTHER" id="PTHR11474">
    <property type="entry name" value="TYROSINASE FAMILY MEMBER"/>
    <property type="match status" value="1"/>
</dbReference>
<dbReference type="Gene3D" id="1.10.1280.10">
    <property type="entry name" value="Di-copper center containing domain from catechol oxidase"/>
    <property type="match status" value="1"/>
</dbReference>
<dbReference type="PROSITE" id="PS00498">
    <property type="entry name" value="TYROSINASE_2"/>
    <property type="match status" value="1"/>
</dbReference>
<dbReference type="InterPro" id="IPR002227">
    <property type="entry name" value="Tyrosinase_Cu-bd"/>
</dbReference>
<keyword evidence="5" id="KW-1185">Reference proteome</keyword>
<dbReference type="SUPFAM" id="SSF48056">
    <property type="entry name" value="Di-copper centre-containing domain"/>
    <property type="match status" value="1"/>
</dbReference>
<dbReference type="Proteomes" id="UP000660729">
    <property type="component" value="Unassembled WGS sequence"/>
</dbReference>
<dbReference type="GO" id="GO:0016491">
    <property type="term" value="F:oxidoreductase activity"/>
    <property type="evidence" value="ECO:0007669"/>
    <property type="project" value="InterPro"/>
</dbReference>
<name>A0A8H6VDP8_9PEZI</name>
<evidence type="ECO:0000256" key="1">
    <source>
        <dbReference type="ARBA" id="ARBA00022723"/>
    </source>
</evidence>
<dbReference type="AlphaFoldDB" id="A0A8H6VDP8"/>
<dbReference type="Pfam" id="PF00264">
    <property type="entry name" value="Tyrosinase"/>
    <property type="match status" value="1"/>
</dbReference>
<dbReference type="PRINTS" id="PR00092">
    <property type="entry name" value="TYROSINASE"/>
</dbReference>
<dbReference type="OrthoDB" id="6132182at2759"/>